<gene>
    <name evidence="2" type="ORF">DFP79_2459</name>
</gene>
<proteinExistence type="predicted"/>
<dbReference type="Proteomes" id="UP000294656">
    <property type="component" value="Unassembled WGS sequence"/>
</dbReference>
<name>A0A4R6M6H3_9GAMM</name>
<evidence type="ECO:0000313" key="2">
    <source>
        <dbReference type="EMBL" id="TDO96696.1"/>
    </source>
</evidence>
<dbReference type="InterPro" id="IPR045361">
    <property type="entry name" value="CIS_tube_prot_N"/>
</dbReference>
<dbReference type="Pfam" id="PF19266">
    <property type="entry name" value="CIS_tube"/>
    <property type="match status" value="1"/>
</dbReference>
<protein>
    <recommendedName>
        <fullName evidence="1">Contractile injection system tube protein N-terminal domain-containing protein</fullName>
    </recommendedName>
</protein>
<reference evidence="2 3" key="1">
    <citation type="submission" date="2019-03" db="EMBL/GenBank/DDBJ databases">
        <title>Genomic Encyclopedia of Type Strains, Phase III (KMG-III): the genomes of soil and plant-associated and newly described type strains.</title>
        <authorList>
            <person name="Whitman W."/>
        </authorList>
    </citation>
    <scope>NUCLEOTIDE SEQUENCE [LARGE SCALE GENOMIC DNA]</scope>
    <source>
        <strain evidence="2 3">CECT 7378</strain>
    </source>
</reference>
<evidence type="ECO:0000259" key="1">
    <source>
        <dbReference type="Pfam" id="PF19266"/>
    </source>
</evidence>
<comment type="caution">
    <text evidence="2">The sequence shown here is derived from an EMBL/GenBank/DDBJ whole genome shotgun (WGS) entry which is preliminary data.</text>
</comment>
<keyword evidence="3" id="KW-1185">Reference proteome</keyword>
<evidence type="ECO:0000313" key="3">
    <source>
        <dbReference type="Proteomes" id="UP000294656"/>
    </source>
</evidence>
<dbReference type="RefSeq" id="WP_243730263.1">
    <property type="nucleotide sequence ID" value="NZ_SNXC01000013.1"/>
</dbReference>
<accession>A0A4R6M6H3</accession>
<dbReference type="EMBL" id="SNXC01000013">
    <property type="protein sequence ID" value="TDO96696.1"/>
    <property type="molecule type" value="Genomic_DNA"/>
</dbReference>
<dbReference type="AlphaFoldDB" id="A0A4R6M6H3"/>
<sequence>MSFVNDPTRLLSPRVKITSYDDKVCTRAHEIGSVEVPYDMKSLKSTYSHCVKQLKTSNGSGSIVKFNYSEPSQMNIKLLLDDTTYSNEAAFALPANLIPDSVDSIIKKLLVMFAIDGELHSPRFIRVTPLQMPMVKGPHTGFSGFLSSMEISNDIVDSRGNRIKATVDLKFMECKSASQSDKQISYSSPDLTHIYQTFGGDKLVNKVNKTYGEPDYVHSVAEANGLNTVRHLKVGGSVEFPPLDR</sequence>
<organism evidence="2 3">
    <name type="scientific">Marinomonas balearica</name>
    <dbReference type="NCBI Taxonomy" id="491947"/>
    <lineage>
        <taxon>Bacteria</taxon>
        <taxon>Pseudomonadati</taxon>
        <taxon>Pseudomonadota</taxon>
        <taxon>Gammaproteobacteria</taxon>
        <taxon>Oceanospirillales</taxon>
        <taxon>Oceanospirillaceae</taxon>
        <taxon>Marinomonas</taxon>
    </lineage>
</organism>
<feature type="domain" description="Contractile injection system tube protein N-terminal" evidence="1">
    <location>
        <begin position="14"/>
        <end position="179"/>
    </location>
</feature>